<sequence length="111" mass="11783">MSASFDLKKSSNGQFHFSLKAENGSTILSSEQYTTIAAAQNGLASVQKNCTEDAHYVAETSSNGKFFFNLKAGNGQIIGTSPMFADEATRHYAMAECKAAASATVNDNTNT</sequence>
<organism evidence="2 3">
    <name type="scientific">Advenella mandrilli</name>
    <dbReference type="NCBI Taxonomy" id="2800330"/>
    <lineage>
        <taxon>Bacteria</taxon>
        <taxon>Pseudomonadati</taxon>
        <taxon>Pseudomonadota</taxon>
        <taxon>Betaproteobacteria</taxon>
        <taxon>Burkholderiales</taxon>
        <taxon>Alcaligenaceae</taxon>
    </lineage>
</organism>
<gene>
    <name evidence="2" type="ORF">JHL22_02145</name>
</gene>
<dbReference type="Gene3D" id="2.30.29.80">
    <property type="match status" value="1"/>
</dbReference>
<dbReference type="InterPro" id="IPR051141">
    <property type="entry name" value="UPF0339_domain"/>
</dbReference>
<feature type="domain" description="DUF1508" evidence="1">
    <location>
        <begin position="62"/>
        <end position="107"/>
    </location>
</feature>
<feature type="domain" description="DUF1508" evidence="1">
    <location>
        <begin position="11"/>
        <end position="55"/>
    </location>
</feature>
<dbReference type="EMBL" id="JAENGP010000002">
    <property type="protein sequence ID" value="MBK1780012.1"/>
    <property type="molecule type" value="Genomic_DNA"/>
</dbReference>
<dbReference type="RefSeq" id="WP_200233336.1">
    <property type="nucleotide sequence ID" value="NZ_JAENGP010000002.1"/>
</dbReference>
<keyword evidence="3" id="KW-1185">Reference proteome</keyword>
<comment type="caution">
    <text evidence="2">The sequence shown here is derived from an EMBL/GenBank/DDBJ whole genome shotgun (WGS) entry which is preliminary data.</text>
</comment>
<dbReference type="InterPro" id="IPR036913">
    <property type="entry name" value="YegP-like_sf"/>
</dbReference>
<name>A0ABS1EE47_9BURK</name>
<dbReference type="PANTHER" id="PTHR40606">
    <property type="match status" value="1"/>
</dbReference>
<accession>A0ABS1EE47</accession>
<evidence type="ECO:0000313" key="3">
    <source>
        <dbReference type="Proteomes" id="UP000635316"/>
    </source>
</evidence>
<dbReference type="SUPFAM" id="SSF160113">
    <property type="entry name" value="YegP-like"/>
    <property type="match status" value="2"/>
</dbReference>
<protein>
    <submittedName>
        <fullName evidence="2">YegP family protein</fullName>
    </submittedName>
</protein>
<reference evidence="2 3" key="1">
    <citation type="submission" date="2020-12" db="EMBL/GenBank/DDBJ databases">
        <authorList>
            <person name="Lu T."/>
            <person name="Wang Q."/>
            <person name="Han X."/>
        </authorList>
    </citation>
    <scope>NUCLEOTIDE SEQUENCE [LARGE SCALE GENOMIC DNA]</scope>
    <source>
        <strain evidence="2 3">WQ 585</strain>
    </source>
</reference>
<dbReference type="InterPro" id="IPR010879">
    <property type="entry name" value="DUF1508"/>
</dbReference>
<dbReference type="Pfam" id="PF07411">
    <property type="entry name" value="DUF1508"/>
    <property type="match status" value="2"/>
</dbReference>
<dbReference type="Proteomes" id="UP000635316">
    <property type="component" value="Unassembled WGS sequence"/>
</dbReference>
<dbReference type="PANTHER" id="PTHR40606:SF1">
    <property type="entry name" value="UPF0339 PROTEIN YEGP"/>
    <property type="match status" value="1"/>
</dbReference>
<evidence type="ECO:0000313" key="2">
    <source>
        <dbReference type="EMBL" id="MBK1780012.1"/>
    </source>
</evidence>
<proteinExistence type="predicted"/>
<evidence type="ECO:0000259" key="1">
    <source>
        <dbReference type="Pfam" id="PF07411"/>
    </source>
</evidence>